<evidence type="ECO:0000313" key="5">
    <source>
        <dbReference type="EMBL" id="QLY40231.1"/>
    </source>
</evidence>
<name>A0A7L6N3V6_9MOLU</name>
<keyword evidence="3" id="KW-1133">Transmembrane helix</keyword>
<dbReference type="Gene3D" id="1.10.357.10">
    <property type="entry name" value="Tetracycline Repressor, domain 2"/>
    <property type="match status" value="1"/>
</dbReference>
<feature type="domain" description="HTH tetR-type" evidence="4">
    <location>
        <begin position="5"/>
        <end position="63"/>
    </location>
</feature>
<gene>
    <name evidence="5" type="ORF">HF295_04880</name>
</gene>
<dbReference type="KEGG" id="tbk:HF295_04880"/>
<dbReference type="PROSITE" id="PS50977">
    <property type="entry name" value="HTH_TETR_2"/>
    <property type="match status" value="1"/>
</dbReference>
<dbReference type="InterPro" id="IPR009057">
    <property type="entry name" value="Homeodomain-like_sf"/>
</dbReference>
<evidence type="ECO:0000256" key="3">
    <source>
        <dbReference type="SAM" id="Phobius"/>
    </source>
</evidence>
<dbReference type="Proteomes" id="UP000512167">
    <property type="component" value="Chromosome"/>
</dbReference>
<dbReference type="AlphaFoldDB" id="A0A7L6N3V6"/>
<feature type="transmembrane region" description="Helical" evidence="3">
    <location>
        <begin position="153"/>
        <end position="171"/>
    </location>
</feature>
<evidence type="ECO:0000313" key="6">
    <source>
        <dbReference type="Proteomes" id="UP000512167"/>
    </source>
</evidence>
<organism evidence="5 6">
    <name type="scientific">Hujiaoplasma nucleasis</name>
    <dbReference type="NCBI Taxonomy" id="2725268"/>
    <lineage>
        <taxon>Bacteria</taxon>
        <taxon>Bacillati</taxon>
        <taxon>Mycoplasmatota</taxon>
        <taxon>Mollicutes</taxon>
        <taxon>Candidatus Izemoplasmatales</taxon>
        <taxon>Hujiaoplasmataceae</taxon>
        <taxon>Hujiaoplasma</taxon>
    </lineage>
</organism>
<evidence type="ECO:0000259" key="4">
    <source>
        <dbReference type="PROSITE" id="PS50977"/>
    </source>
</evidence>
<dbReference type="InterPro" id="IPR001647">
    <property type="entry name" value="HTH_TetR"/>
</dbReference>
<keyword evidence="3" id="KW-0812">Transmembrane</keyword>
<dbReference type="Pfam" id="PF00440">
    <property type="entry name" value="TetR_N"/>
    <property type="match status" value="1"/>
</dbReference>
<dbReference type="SUPFAM" id="SSF46689">
    <property type="entry name" value="Homeodomain-like"/>
    <property type="match status" value="1"/>
</dbReference>
<keyword evidence="6" id="KW-1185">Reference proteome</keyword>
<dbReference type="GO" id="GO:0003677">
    <property type="term" value="F:DNA binding"/>
    <property type="evidence" value="ECO:0007669"/>
    <property type="project" value="UniProtKB-UniRule"/>
</dbReference>
<dbReference type="EMBL" id="CP051151">
    <property type="protein sequence ID" value="QLY40231.1"/>
    <property type="molecule type" value="Genomic_DNA"/>
</dbReference>
<dbReference type="RefSeq" id="WP_312031060.1">
    <property type="nucleotide sequence ID" value="NZ_CP051151.1"/>
</dbReference>
<evidence type="ECO:0000256" key="1">
    <source>
        <dbReference type="ARBA" id="ARBA00023125"/>
    </source>
</evidence>
<evidence type="ECO:0000256" key="2">
    <source>
        <dbReference type="PROSITE-ProRule" id="PRU00335"/>
    </source>
</evidence>
<feature type="DNA-binding region" description="H-T-H motif" evidence="2">
    <location>
        <begin position="26"/>
        <end position="45"/>
    </location>
</feature>
<protein>
    <submittedName>
        <fullName evidence="5">TetR/AcrR family transcriptional regulator</fullName>
    </submittedName>
</protein>
<keyword evidence="1 2" id="KW-0238">DNA-binding</keyword>
<keyword evidence="3" id="KW-0472">Membrane</keyword>
<reference evidence="5 6" key="1">
    <citation type="submission" date="2020-04" db="EMBL/GenBank/DDBJ databases">
        <authorList>
            <person name="Zheng R.K."/>
            <person name="Sun C.M."/>
        </authorList>
    </citation>
    <scope>NUCLEOTIDE SEQUENCE [LARGE SCALE GENOMIC DNA]</scope>
    <source>
        <strain evidence="6">zrk29</strain>
    </source>
</reference>
<proteinExistence type="predicted"/>
<accession>A0A7L6N3V6</accession>
<sequence length="198" mass="22953">MQKNLDIKEKITQQAKYLLKTQGAFTIKEIADACFINIAAVNYHFGSKENLLNIVLQEIIDELKSLLTHAIDDLPKDSNNENTMEFILNLTYSFAIENIGIINYLFLQNEYQGENSHILIKEFFSDSPFTRDIYKKIAESTNTQDIETLRVKYLVLFSSFAIPLFIQILGTKNKTDILSLKTPSFRKKYIHELIKILY</sequence>